<reference evidence="1" key="1">
    <citation type="journal article" date="2015" name="Nature">
        <title>Complex archaea that bridge the gap between prokaryotes and eukaryotes.</title>
        <authorList>
            <person name="Spang A."/>
            <person name="Saw J.H."/>
            <person name="Jorgensen S.L."/>
            <person name="Zaremba-Niedzwiedzka K."/>
            <person name="Martijn J."/>
            <person name="Lind A.E."/>
            <person name="van Eijk R."/>
            <person name="Schleper C."/>
            <person name="Guy L."/>
            <person name="Ettema T.J."/>
        </authorList>
    </citation>
    <scope>NUCLEOTIDE SEQUENCE</scope>
</reference>
<proteinExistence type="predicted"/>
<accession>A0A0F9F8F2</accession>
<organism evidence="1">
    <name type="scientific">marine sediment metagenome</name>
    <dbReference type="NCBI Taxonomy" id="412755"/>
    <lineage>
        <taxon>unclassified sequences</taxon>
        <taxon>metagenomes</taxon>
        <taxon>ecological metagenomes</taxon>
    </lineage>
</organism>
<gene>
    <name evidence="1" type="ORF">LCGC14_2274700</name>
</gene>
<comment type="caution">
    <text evidence="1">The sequence shown here is derived from an EMBL/GenBank/DDBJ whole genome shotgun (WGS) entry which is preliminary data.</text>
</comment>
<evidence type="ECO:0000313" key="1">
    <source>
        <dbReference type="EMBL" id="KKL53515.1"/>
    </source>
</evidence>
<sequence length="157" mass="18356">ETQKEYSISINDFNTIYNCMLVCMNNSNAFFCEREAVLDSNILHFQYFPKSRFAELWKGFGFQARIVDLTARYSITVSNKNNFVTYKLYVTGKSFGEENKFFSFKATIGSDPETNKRENTIFKTGLYTKEELSKKDDEKLLKNRRSIAQERRSPIAK</sequence>
<protein>
    <submittedName>
        <fullName evidence="1">Uncharacterized protein</fullName>
    </submittedName>
</protein>
<dbReference type="AlphaFoldDB" id="A0A0F9F8F2"/>
<feature type="non-terminal residue" evidence="1">
    <location>
        <position position="1"/>
    </location>
</feature>
<name>A0A0F9F8F2_9ZZZZ</name>
<dbReference type="EMBL" id="LAZR01031519">
    <property type="protein sequence ID" value="KKL53515.1"/>
    <property type="molecule type" value="Genomic_DNA"/>
</dbReference>